<proteinExistence type="predicted"/>
<dbReference type="KEGG" id="hazt:108664476"/>
<keyword evidence="1" id="KW-1185">Reference proteome</keyword>
<organism evidence="1 2">
    <name type="scientific">Hyalella azteca</name>
    <name type="common">Amphipod</name>
    <dbReference type="NCBI Taxonomy" id="294128"/>
    <lineage>
        <taxon>Eukaryota</taxon>
        <taxon>Metazoa</taxon>
        <taxon>Ecdysozoa</taxon>
        <taxon>Arthropoda</taxon>
        <taxon>Crustacea</taxon>
        <taxon>Multicrustacea</taxon>
        <taxon>Malacostraca</taxon>
        <taxon>Eumalacostraca</taxon>
        <taxon>Peracarida</taxon>
        <taxon>Amphipoda</taxon>
        <taxon>Senticaudata</taxon>
        <taxon>Talitrida</taxon>
        <taxon>Talitroidea</taxon>
        <taxon>Hyalellidae</taxon>
        <taxon>Hyalella</taxon>
    </lineage>
</organism>
<gene>
    <name evidence="2" type="primary">LOC108664476</name>
</gene>
<sequence length="229" mass="25922">MVQYIMMTPMDVLIYAHADVANTLKQFGFEAQNYTPADAIGDSLNLQPGAEDCFPWTEEEDKISSSDVVTKTVKQLTRLHELRSELHEAKNKLHQARLSQQSSNLLNIHNLEERISWCSVTMDHLASLSSKRDLLLYYLQQPPAHSCLTMPRKHHREFEELLQGLCQIINNTCTNASLVQRCPDNCLPSTIESCVSALSQLHGSLRMLLMDLSSLEQLPNSQKSVQEKS</sequence>
<protein>
    <submittedName>
        <fullName evidence="2">Uncharacterized protein LOC108664476 isoform X1</fullName>
    </submittedName>
</protein>
<accession>A0A8B7N019</accession>
<dbReference type="GO" id="GO:0031023">
    <property type="term" value="P:microtubule organizing center organization"/>
    <property type="evidence" value="ECO:0007669"/>
    <property type="project" value="InterPro"/>
</dbReference>
<dbReference type="RefSeq" id="XP_018006559.1">
    <property type="nucleotide sequence ID" value="XM_018151070.1"/>
</dbReference>
<name>A0A8B7N019_HYAAZ</name>
<dbReference type="InterPro" id="IPR028346">
    <property type="entry name" value="HAUS2"/>
</dbReference>
<dbReference type="GO" id="GO:0051225">
    <property type="term" value="P:spindle assembly"/>
    <property type="evidence" value="ECO:0007669"/>
    <property type="project" value="InterPro"/>
</dbReference>
<dbReference type="GeneID" id="108664476"/>
<dbReference type="Pfam" id="PF15003">
    <property type="entry name" value="HAUS2"/>
    <property type="match status" value="1"/>
</dbReference>
<evidence type="ECO:0000313" key="2">
    <source>
        <dbReference type="RefSeq" id="XP_018006559.1"/>
    </source>
</evidence>
<reference evidence="2" key="1">
    <citation type="submission" date="2025-08" db="UniProtKB">
        <authorList>
            <consortium name="RefSeq"/>
        </authorList>
    </citation>
    <scope>IDENTIFICATION</scope>
    <source>
        <tissue evidence="2">Whole organism</tissue>
    </source>
</reference>
<dbReference type="AlphaFoldDB" id="A0A8B7N019"/>
<dbReference type="Proteomes" id="UP000694843">
    <property type="component" value="Unplaced"/>
</dbReference>
<evidence type="ECO:0000313" key="1">
    <source>
        <dbReference type="Proteomes" id="UP000694843"/>
    </source>
</evidence>
<dbReference type="OrthoDB" id="10481937at2759"/>